<name>A0A3B1J0F8_ASTMX</name>
<evidence type="ECO:0000313" key="5">
    <source>
        <dbReference type="Proteomes" id="UP000018467"/>
    </source>
</evidence>
<reference evidence="4" key="3">
    <citation type="submission" date="2025-08" db="UniProtKB">
        <authorList>
            <consortium name="Ensembl"/>
        </authorList>
    </citation>
    <scope>IDENTIFICATION</scope>
</reference>
<evidence type="ECO:0000313" key="4">
    <source>
        <dbReference type="Ensembl" id="ENSAMXP00000035350.1"/>
    </source>
</evidence>
<dbReference type="PANTHER" id="PTHR11188:SF16">
    <property type="entry name" value="ARRESTIN DOMAIN-CONTAINING PROTEIN 4"/>
    <property type="match status" value="1"/>
</dbReference>
<dbReference type="InterPro" id="IPR014756">
    <property type="entry name" value="Ig_E-set"/>
</dbReference>
<dbReference type="SMART" id="SM01017">
    <property type="entry name" value="Arrestin_C"/>
    <property type="match status" value="1"/>
</dbReference>
<organism evidence="4 5">
    <name type="scientific">Astyanax mexicanus</name>
    <name type="common">Blind cave fish</name>
    <name type="synonym">Astyanax fasciatus mexicanus</name>
    <dbReference type="NCBI Taxonomy" id="7994"/>
    <lineage>
        <taxon>Eukaryota</taxon>
        <taxon>Metazoa</taxon>
        <taxon>Chordata</taxon>
        <taxon>Craniata</taxon>
        <taxon>Vertebrata</taxon>
        <taxon>Euteleostomi</taxon>
        <taxon>Actinopterygii</taxon>
        <taxon>Neopterygii</taxon>
        <taxon>Teleostei</taxon>
        <taxon>Ostariophysi</taxon>
        <taxon>Characiformes</taxon>
        <taxon>Characoidei</taxon>
        <taxon>Acestrorhamphidae</taxon>
        <taxon>Acestrorhamphinae</taxon>
        <taxon>Astyanax</taxon>
    </lineage>
</organism>
<protein>
    <submittedName>
        <fullName evidence="4">Arrestin domain containing 4</fullName>
    </submittedName>
</protein>
<reference evidence="5" key="1">
    <citation type="submission" date="2013-03" db="EMBL/GenBank/DDBJ databases">
        <authorList>
            <person name="Jeffery W."/>
            <person name="Warren W."/>
            <person name="Wilson R.K."/>
        </authorList>
    </citation>
    <scope>NUCLEOTIDE SEQUENCE</scope>
    <source>
        <strain evidence="5">female</strain>
    </source>
</reference>
<dbReference type="InParanoid" id="A0A3B1J0F8"/>
<feature type="region of interest" description="Disordered" evidence="2">
    <location>
        <begin position="352"/>
        <end position="375"/>
    </location>
</feature>
<dbReference type="Pfam" id="PF02752">
    <property type="entry name" value="Arrestin_C"/>
    <property type="match status" value="1"/>
</dbReference>
<comment type="similarity">
    <text evidence="1">Belongs to the arrestin family.</text>
</comment>
<dbReference type="GO" id="GO:0007399">
    <property type="term" value="P:nervous system development"/>
    <property type="evidence" value="ECO:0007669"/>
    <property type="project" value="UniProtKB-ARBA"/>
</dbReference>
<evidence type="ECO:0000259" key="3">
    <source>
        <dbReference type="SMART" id="SM01017"/>
    </source>
</evidence>
<reference evidence="4" key="4">
    <citation type="submission" date="2025-09" db="UniProtKB">
        <authorList>
            <consortium name="Ensembl"/>
        </authorList>
    </citation>
    <scope>IDENTIFICATION</scope>
</reference>
<dbReference type="PANTHER" id="PTHR11188">
    <property type="entry name" value="ARRESTIN DOMAIN CONTAINING PROTEIN"/>
    <property type="match status" value="1"/>
</dbReference>
<dbReference type="Pfam" id="PF00339">
    <property type="entry name" value="Arrestin_N"/>
    <property type="match status" value="1"/>
</dbReference>
<dbReference type="STRING" id="7994.ENSAMXP00000035350"/>
<evidence type="ECO:0000256" key="2">
    <source>
        <dbReference type="SAM" id="MobiDB-lite"/>
    </source>
</evidence>
<dbReference type="InterPro" id="IPR050357">
    <property type="entry name" value="Arrestin_domain-protein"/>
</dbReference>
<dbReference type="OrthoDB" id="2333384at2759"/>
<dbReference type="GO" id="GO:0005886">
    <property type="term" value="C:plasma membrane"/>
    <property type="evidence" value="ECO:0007669"/>
    <property type="project" value="TreeGrafter"/>
</dbReference>
<proteinExistence type="inferred from homology"/>
<dbReference type="InterPro" id="IPR014752">
    <property type="entry name" value="Arrestin-like_C"/>
</dbReference>
<evidence type="ECO:0000256" key="1">
    <source>
        <dbReference type="ARBA" id="ARBA00005298"/>
    </source>
</evidence>
<keyword evidence="5" id="KW-1185">Reference proteome</keyword>
<dbReference type="SUPFAM" id="SSF81296">
    <property type="entry name" value="E set domains"/>
    <property type="match status" value="2"/>
</dbReference>
<dbReference type="GO" id="GO:0015031">
    <property type="term" value="P:protein transport"/>
    <property type="evidence" value="ECO:0007669"/>
    <property type="project" value="TreeGrafter"/>
</dbReference>
<dbReference type="InterPro" id="IPR011022">
    <property type="entry name" value="Arrestin_C-like"/>
</dbReference>
<dbReference type="GO" id="GO:0005737">
    <property type="term" value="C:cytoplasm"/>
    <property type="evidence" value="ECO:0007669"/>
    <property type="project" value="TreeGrafter"/>
</dbReference>
<dbReference type="Ensembl" id="ENSAMXT00000047286.1">
    <property type="protein sequence ID" value="ENSAMXP00000035350.1"/>
    <property type="gene ID" value="ENSAMXG00000007398.2"/>
</dbReference>
<dbReference type="AlphaFoldDB" id="A0A3B1J0F8"/>
<dbReference type="InterPro" id="IPR011021">
    <property type="entry name" value="Arrestin-like_N"/>
</dbReference>
<feature type="domain" description="Arrestin C-terminal-like" evidence="3">
    <location>
        <begin position="185"/>
        <end position="312"/>
    </location>
</feature>
<dbReference type="GeneTree" id="ENSGT00940000160523"/>
<reference evidence="5" key="2">
    <citation type="journal article" date="2014" name="Nat. Commun.">
        <title>The cavefish genome reveals candidate genes for eye loss.</title>
        <authorList>
            <person name="McGaugh S.E."/>
            <person name="Gross J.B."/>
            <person name="Aken B."/>
            <person name="Blin M."/>
            <person name="Borowsky R."/>
            <person name="Chalopin D."/>
            <person name="Hinaux H."/>
            <person name="Jeffery W.R."/>
            <person name="Keene A."/>
            <person name="Ma L."/>
            <person name="Minx P."/>
            <person name="Murphy D."/>
            <person name="O'Quin K.E."/>
            <person name="Retaux S."/>
            <person name="Rohner N."/>
            <person name="Searle S.M."/>
            <person name="Stahl B.A."/>
            <person name="Tabin C."/>
            <person name="Volff J.N."/>
            <person name="Yoshizawa M."/>
            <person name="Warren W.C."/>
        </authorList>
    </citation>
    <scope>NUCLEOTIDE SEQUENCE [LARGE SCALE GENOMIC DNA]</scope>
    <source>
        <strain evidence="5">female</strain>
    </source>
</reference>
<accession>A0A3B1J0F8</accession>
<dbReference type="Gene3D" id="2.60.40.640">
    <property type="match status" value="2"/>
</dbReference>
<dbReference type="Proteomes" id="UP000018467">
    <property type="component" value="Unassembled WGS sequence"/>
</dbReference>
<sequence>MADKVKMLGLFFDNDQGKGYSSGEVVSGHILIDLSVPIQITAIRLHVTGCARVGWIDGSQIRTLGAFSLVSTPSSLFQCAEEREYLCLSKTLLEATDNDGLMLEEGRHEIPFELELPQRHLVSSFTGKHGSVCYLVKAVLQRPNHHDQHVCRELPIISHVDVNSPELVCPVSENNEKMVGRWIFASGPVSLKVNIERTGYNNGELVPIYAEIENCSSRLVMPKVVIYQIQTYKAKGKTISCKQVVASVRGNHVPSGCSVTWNGKTLKIPPVSPSILNSDILRVEYSLAVIVQIPGAKKLKVEFPVVIGTTPYNDFASRSLSMISGFSTGWLPLTLPDTPEAPPNYADVVPQEEFEQHRPPVSPSQQSEELERQPASQTFSYIHEFRFRPPPLYSEVSISSLST</sequence>
<dbReference type="GO" id="GO:1990756">
    <property type="term" value="F:ubiquitin-like ligase-substrate adaptor activity"/>
    <property type="evidence" value="ECO:0007669"/>
    <property type="project" value="TreeGrafter"/>
</dbReference>
<dbReference type="Bgee" id="ENSAMXG00000007398">
    <property type="expression patterns" value="Expressed in bone element and 10 other cell types or tissues"/>
</dbReference>